<dbReference type="PANTHER" id="PTHR19359:SF25">
    <property type="entry name" value="CYTOCHROME B5 HEME-BINDING DOMAIN-CONTAINING PROTEIN"/>
    <property type="match status" value="1"/>
</dbReference>
<feature type="domain" description="Cytochrome b5 heme-binding" evidence="7">
    <location>
        <begin position="208"/>
        <end position="261"/>
    </location>
</feature>
<keyword evidence="3 5" id="KW-0408">Iron</keyword>
<dbReference type="Gene3D" id="1.20.1280.50">
    <property type="match status" value="1"/>
</dbReference>
<evidence type="ECO:0000256" key="3">
    <source>
        <dbReference type="ARBA" id="ARBA00023004"/>
    </source>
</evidence>
<name>T0S828_SAPDV</name>
<dbReference type="InterPro" id="IPR036047">
    <property type="entry name" value="F-box-like_dom_sf"/>
</dbReference>
<evidence type="ECO:0000313" key="9">
    <source>
        <dbReference type="Proteomes" id="UP000030762"/>
    </source>
</evidence>
<dbReference type="GO" id="GO:0016020">
    <property type="term" value="C:membrane"/>
    <property type="evidence" value="ECO:0007669"/>
    <property type="project" value="TreeGrafter"/>
</dbReference>
<keyword evidence="9" id="KW-1185">Reference proteome</keyword>
<dbReference type="InterPro" id="IPR018506">
    <property type="entry name" value="Cyt_B5_heme-BS"/>
</dbReference>
<dbReference type="Proteomes" id="UP000030762">
    <property type="component" value="Unassembled WGS sequence"/>
</dbReference>
<dbReference type="Pfam" id="PF00173">
    <property type="entry name" value="Cyt-b5"/>
    <property type="match status" value="1"/>
</dbReference>
<dbReference type="InterPro" id="IPR036400">
    <property type="entry name" value="Cyt_B5-like_heme/steroid_sf"/>
</dbReference>
<dbReference type="STRING" id="1156394.T0S828"/>
<dbReference type="OMA" id="SWHEYYF"/>
<dbReference type="VEuPathDB" id="FungiDB:SDRG_01341"/>
<dbReference type="AlphaFoldDB" id="T0S828"/>
<proteinExistence type="inferred from homology"/>
<dbReference type="Gene3D" id="3.10.120.10">
    <property type="entry name" value="Cytochrome b5-like heme/steroid binding domain"/>
    <property type="match status" value="1"/>
</dbReference>
<gene>
    <name evidence="8" type="ORF">SDRG_01341</name>
</gene>
<dbReference type="eggNOG" id="ENOG502S6NW">
    <property type="taxonomic scope" value="Eukaryota"/>
</dbReference>
<feature type="domain" description="F-box" evidence="6">
    <location>
        <begin position="115"/>
        <end position="163"/>
    </location>
</feature>
<evidence type="ECO:0000256" key="2">
    <source>
        <dbReference type="ARBA" id="ARBA00022723"/>
    </source>
</evidence>
<dbReference type="InParanoid" id="T0S828"/>
<evidence type="ECO:0000259" key="7">
    <source>
        <dbReference type="PROSITE" id="PS50255"/>
    </source>
</evidence>
<dbReference type="InterPro" id="IPR001810">
    <property type="entry name" value="F-box_dom"/>
</dbReference>
<reference evidence="8 9" key="1">
    <citation type="submission" date="2012-04" db="EMBL/GenBank/DDBJ databases">
        <title>The Genome Sequence of Saprolegnia declina VS20.</title>
        <authorList>
            <consortium name="The Broad Institute Genome Sequencing Platform"/>
            <person name="Russ C."/>
            <person name="Nusbaum C."/>
            <person name="Tyler B."/>
            <person name="van West P."/>
            <person name="Dieguez-Uribeondo J."/>
            <person name="de Bruijn I."/>
            <person name="Tripathy S."/>
            <person name="Jiang R."/>
            <person name="Young S.K."/>
            <person name="Zeng Q."/>
            <person name="Gargeya S."/>
            <person name="Fitzgerald M."/>
            <person name="Haas B."/>
            <person name="Abouelleil A."/>
            <person name="Alvarado L."/>
            <person name="Arachchi H.M."/>
            <person name="Berlin A."/>
            <person name="Chapman S.B."/>
            <person name="Goldberg J."/>
            <person name="Griggs A."/>
            <person name="Gujja S."/>
            <person name="Hansen M."/>
            <person name="Howarth C."/>
            <person name="Imamovic A."/>
            <person name="Larimer J."/>
            <person name="McCowen C."/>
            <person name="Montmayeur A."/>
            <person name="Murphy C."/>
            <person name="Neiman D."/>
            <person name="Pearson M."/>
            <person name="Priest M."/>
            <person name="Roberts A."/>
            <person name="Saif S."/>
            <person name="Shea T."/>
            <person name="Sisk P."/>
            <person name="Sykes S."/>
            <person name="Wortman J."/>
            <person name="Nusbaum C."/>
            <person name="Birren B."/>
        </authorList>
    </citation>
    <scope>NUCLEOTIDE SEQUENCE [LARGE SCALE GENOMIC DNA]</scope>
    <source>
        <strain evidence="8 9">VS20</strain>
    </source>
</reference>
<comment type="similarity">
    <text evidence="4 5">Belongs to the cytochrome b5 family.</text>
</comment>
<evidence type="ECO:0000256" key="1">
    <source>
        <dbReference type="ARBA" id="ARBA00022617"/>
    </source>
</evidence>
<dbReference type="GeneID" id="19942068"/>
<dbReference type="EMBL" id="JH767134">
    <property type="protein sequence ID" value="EQC41368.1"/>
    <property type="molecule type" value="Genomic_DNA"/>
</dbReference>
<dbReference type="OrthoDB" id="260519at2759"/>
<dbReference type="PROSITE" id="PS50181">
    <property type="entry name" value="FBOX"/>
    <property type="match status" value="1"/>
</dbReference>
<dbReference type="SUPFAM" id="SSF55856">
    <property type="entry name" value="Cytochrome b5-like heme/steroid binding domain"/>
    <property type="match status" value="1"/>
</dbReference>
<dbReference type="InterPro" id="IPR001199">
    <property type="entry name" value="Cyt_B5-like_heme/steroid-bd"/>
</dbReference>
<organism evidence="8 9">
    <name type="scientific">Saprolegnia diclina (strain VS20)</name>
    <dbReference type="NCBI Taxonomy" id="1156394"/>
    <lineage>
        <taxon>Eukaryota</taxon>
        <taxon>Sar</taxon>
        <taxon>Stramenopiles</taxon>
        <taxon>Oomycota</taxon>
        <taxon>Saprolegniomycetes</taxon>
        <taxon>Saprolegniales</taxon>
        <taxon>Saprolegniaceae</taxon>
        <taxon>Saprolegnia</taxon>
    </lineage>
</organism>
<dbReference type="RefSeq" id="XP_008605082.1">
    <property type="nucleotide sequence ID" value="XM_008606860.1"/>
</dbReference>
<evidence type="ECO:0000256" key="5">
    <source>
        <dbReference type="RuleBase" id="RU362121"/>
    </source>
</evidence>
<dbReference type="PANTHER" id="PTHR19359">
    <property type="entry name" value="CYTOCHROME B5"/>
    <property type="match status" value="1"/>
</dbReference>
<keyword evidence="1 5" id="KW-0349">Heme</keyword>
<protein>
    <recommendedName>
        <fullName evidence="10">Cytochrome b5 heme-binding domain-containing protein</fullName>
    </recommendedName>
</protein>
<evidence type="ECO:0008006" key="10">
    <source>
        <dbReference type="Google" id="ProtNLM"/>
    </source>
</evidence>
<dbReference type="SUPFAM" id="SSF81383">
    <property type="entry name" value="F-box domain"/>
    <property type="match status" value="1"/>
</dbReference>
<dbReference type="GO" id="GO:0020037">
    <property type="term" value="F:heme binding"/>
    <property type="evidence" value="ECO:0007669"/>
    <property type="project" value="UniProtKB-UniRule"/>
</dbReference>
<dbReference type="InterPro" id="IPR050668">
    <property type="entry name" value="Cytochrome_b5"/>
</dbReference>
<evidence type="ECO:0000256" key="4">
    <source>
        <dbReference type="ARBA" id="ARBA00038168"/>
    </source>
</evidence>
<dbReference type="GO" id="GO:0046872">
    <property type="term" value="F:metal ion binding"/>
    <property type="evidence" value="ECO:0007669"/>
    <property type="project" value="UniProtKB-UniRule"/>
</dbReference>
<dbReference type="PROSITE" id="PS00191">
    <property type="entry name" value="CYTOCHROME_B5_1"/>
    <property type="match status" value="1"/>
</dbReference>
<evidence type="ECO:0000313" key="8">
    <source>
        <dbReference type="EMBL" id="EQC41368.1"/>
    </source>
</evidence>
<accession>T0S828</accession>
<dbReference type="PROSITE" id="PS50255">
    <property type="entry name" value="CYTOCHROME_B5_2"/>
    <property type="match status" value="1"/>
</dbReference>
<keyword evidence="2 5" id="KW-0479">Metal-binding</keyword>
<dbReference type="SMART" id="SM01117">
    <property type="entry name" value="Cyt-b5"/>
    <property type="match status" value="1"/>
</dbReference>
<evidence type="ECO:0000259" key="6">
    <source>
        <dbReference type="PROSITE" id="PS50181"/>
    </source>
</evidence>
<sequence length="304" mass="34847">MREKQLFSPFSHGRARDSHPSYLFSSSWKMLAQYDGASPCRHCLDEPAAASTMSSTFFMASCLFLFGFLCSSIHTKSSAAAHDTQLSPFMRPRRRPLAPEVRTLAPTTDVIEKQYGAFVNMPLTVIHEVLLFLDARDLVPCTMLNTTWHHTLCDTDTMLWSQVFRRDFFEDGSRFHAPCGLSWHEYYFQHRLNRPIERMKLLVGRQCVAVEGHVYDVTDFLYEHPGGHRVIADVLGTDATSVWLEFEHSEGAQRAMDALRVPDDICPAFPLQGNLERIADRRHGFFQRWLRKVVPSIRQPTPSP</sequence>